<keyword evidence="1" id="KW-0472">Membrane</keyword>
<protein>
    <recommendedName>
        <fullName evidence="2">Reverse transcriptase domain-containing protein</fullName>
    </recommendedName>
</protein>
<feature type="domain" description="Reverse transcriptase" evidence="2">
    <location>
        <begin position="370"/>
        <end position="525"/>
    </location>
</feature>
<evidence type="ECO:0000313" key="3">
    <source>
        <dbReference type="EMBL" id="KAK2659274.1"/>
    </source>
</evidence>
<gene>
    <name evidence="3" type="ORF">Ddye_005807</name>
</gene>
<dbReference type="PANTHER" id="PTHR33116:SF78">
    <property type="entry name" value="OS12G0587133 PROTEIN"/>
    <property type="match status" value="1"/>
</dbReference>
<evidence type="ECO:0000313" key="4">
    <source>
        <dbReference type="Proteomes" id="UP001280121"/>
    </source>
</evidence>
<dbReference type="PANTHER" id="PTHR33116">
    <property type="entry name" value="REVERSE TRANSCRIPTASE ZINC-BINDING DOMAIN-CONTAINING PROTEIN-RELATED-RELATED"/>
    <property type="match status" value="1"/>
</dbReference>
<proteinExistence type="predicted"/>
<keyword evidence="4" id="KW-1185">Reference proteome</keyword>
<keyword evidence="1" id="KW-0812">Transmembrane</keyword>
<dbReference type="AlphaFoldDB" id="A0AAE0CQ27"/>
<dbReference type="SUPFAM" id="SSF56672">
    <property type="entry name" value="DNA/RNA polymerases"/>
    <property type="match status" value="1"/>
</dbReference>
<sequence>MANRKRGGLPSCIKQKVNFSGSKGKRNFCIHVNRRAYLNLRLFSVVTNLKWKDRKKVSSFKVHGMRTRLSKNAEELKNDQTCTNIDIVDVEGDKEKVQNAINTLVVDVNGKTMSWCLEEEVAKVIEIGVALGFDFGGNKKDITEEIYGRKLEDITRMPDLDIYQFLPVWLWAVCCLNDYSILECGSYLTNGISVDVAGSSGGLLSLWNNDVFKVIDCISNACCSILIGEWKALKKTVTLCNVYAPSSKAERAELCHWLEDKNMMKKAMVDWKRCTSKGSEVSTSDPNLIKYNIFDFFQNHYRNVKWRRAVLKDVCWKNLLTVGKEISHWETIREDPKRFIKEFHKDGSTVKDLNHIFLALSQKVLNPVLMGDFRLISLIVDMYKILAKVLSNRIKKVMKSIIEESQMTFVKRHQITDSFVIAREIINKWRKDQVGGLLVKLYFENAYDSVDHGFLDYMLRYMGFRDKWRGWICNCILSPLLSVLVNGNPTSQFGVERGLRQGDPLFPFLFNIVVEGLSSLILKAVNLGMVQREDFGGFPLGSRPCSKIFWKSILDKVEKILAPWKCKFLSKSDILTLIKVVIASIPIYFMFVFKMPSGITQKIKKLQRSFFWGDRLGKRKIHVVNGEMVRRSKARGGLGIGSIEIKNMGLLAKWIWHFCNGETPL</sequence>
<dbReference type="InterPro" id="IPR043502">
    <property type="entry name" value="DNA/RNA_pol_sf"/>
</dbReference>
<accession>A0AAE0CQ27</accession>
<dbReference type="Proteomes" id="UP001280121">
    <property type="component" value="Unassembled WGS sequence"/>
</dbReference>
<organism evidence="3 4">
    <name type="scientific">Dipteronia dyeriana</name>
    <dbReference type="NCBI Taxonomy" id="168575"/>
    <lineage>
        <taxon>Eukaryota</taxon>
        <taxon>Viridiplantae</taxon>
        <taxon>Streptophyta</taxon>
        <taxon>Embryophyta</taxon>
        <taxon>Tracheophyta</taxon>
        <taxon>Spermatophyta</taxon>
        <taxon>Magnoliopsida</taxon>
        <taxon>eudicotyledons</taxon>
        <taxon>Gunneridae</taxon>
        <taxon>Pentapetalae</taxon>
        <taxon>rosids</taxon>
        <taxon>malvids</taxon>
        <taxon>Sapindales</taxon>
        <taxon>Sapindaceae</taxon>
        <taxon>Hippocastanoideae</taxon>
        <taxon>Acereae</taxon>
        <taxon>Dipteronia</taxon>
    </lineage>
</organism>
<evidence type="ECO:0000259" key="2">
    <source>
        <dbReference type="Pfam" id="PF00078"/>
    </source>
</evidence>
<name>A0AAE0CQ27_9ROSI</name>
<evidence type="ECO:0000256" key="1">
    <source>
        <dbReference type="SAM" id="Phobius"/>
    </source>
</evidence>
<keyword evidence="1" id="KW-1133">Transmembrane helix</keyword>
<dbReference type="Pfam" id="PF00078">
    <property type="entry name" value="RVT_1"/>
    <property type="match status" value="1"/>
</dbReference>
<feature type="transmembrane region" description="Helical" evidence="1">
    <location>
        <begin position="574"/>
        <end position="593"/>
    </location>
</feature>
<dbReference type="EMBL" id="JANJYI010000002">
    <property type="protein sequence ID" value="KAK2659274.1"/>
    <property type="molecule type" value="Genomic_DNA"/>
</dbReference>
<dbReference type="InterPro" id="IPR000477">
    <property type="entry name" value="RT_dom"/>
</dbReference>
<comment type="caution">
    <text evidence="3">The sequence shown here is derived from an EMBL/GenBank/DDBJ whole genome shotgun (WGS) entry which is preliminary data.</text>
</comment>
<reference evidence="3" key="1">
    <citation type="journal article" date="2023" name="Plant J.">
        <title>Genome sequences and population genomics provide insights into the demographic history, inbreeding, and mutation load of two 'living fossil' tree species of Dipteronia.</title>
        <authorList>
            <person name="Feng Y."/>
            <person name="Comes H.P."/>
            <person name="Chen J."/>
            <person name="Zhu S."/>
            <person name="Lu R."/>
            <person name="Zhang X."/>
            <person name="Li P."/>
            <person name="Qiu J."/>
            <person name="Olsen K.M."/>
            <person name="Qiu Y."/>
        </authorList>
    </citation>
    <scope>NUCLEOTIDE SEQUENCE</scope>
    <source>
        <strain evidence="3">KIB01</strain>
    </source>
</reference>